<evidence type="ECO:0000313" key="3">
    <source>
        <dbReference type="Proteomes" id="UP001501147"/>
    </source>
</evidence>
<dbReference type="EMBL" id="BAABJV010000003">
    <property type="protein sequence ID" value="GAA4772625.1"/>
    <property type="molecule type" value="Genomic_DNA"/>
</dbReference>
<reference evidence="3" key="1">
    <citation type="journal article" date="2019" name="Int. J. Syst. Evol. Microbiol.">
        <title>The Global Catalogue of Microorganisms (GCM) 10K type strain sequencing project: providing services to taxonomists for standard genome sequencing and annotation.</title>
        <authorList>
            <consortium name="The Broad Institute Genomics Platform"/>
            <consortium name="The Broad Institute Genome Sequencing Center for Infectious Disease"/>
            <person name="Wu L."/>
            <person name="Ma J."/>
        </authorList>
    </citation>
    <scope>NUCLEOTIDE SEQUENCE [LARGE SCALE GENOMIC DNA]</scope>
    <source>
        <strain evidence="3">JCM 18324</strain>
    </source>
</reference>
<dbReference type="Pfam" id="PF05656">
    <property type="entry name" value="DUF805"/>
    <property type="match status" value="1"/>
</dbReference>
<accession>A0ABP9A2C2</accession>
<feature type="transmembrane region" description="Helical" evidence="1">
    <location>
        <begin position="23"/>
        <end position="44"/>
    </location>
</feature>
<dbReference type="Proteomes" id="UP001501147">
    <property type="component" value="Unassembled WGS sequence"/>
</dbReference>
<dbReference type="InterPro" id="IPR008523">
    <property type="entry name" value="DUF805"/>
</dbReference>
<dbReference type="PANTHER" id="PTHR34980">
    <property type="entry name" value="INNER MEMBRANE PROTEIN-RELATED-RELATED"/>
    <property type="match status" value="1"/>
</dbReference>
<organism evidence="2 3">
    <name type="scientific">Streptomyces sanyensis</name>
    <dbReference type="NCBI Taxonomy" id="568869"/>
    <lineage>
        <taxon>Bacteria</taxon>
        <taxon>Bacillati</taxon>
        <taxon>Actinomycetota</taxon>
        <taxon>Actinomycetes</taxon>
        <taxon>Kitasatosporales</taxon>
        <taxon>Streptomycetaceae</taxon>
        <taxon>Streptomyces</taxon>
    </lineage>
</organism>
<keyword evidence="3" id="KW-1185">Reference proteome</keyword>
<gene>
    <name evidence="2" type="ORF">GCM10023329_20310</name>
</gene>
<proteinExistence type="predicted"/>
<evidence type="ECO:0000313" key="2">
    <source>
        <dbReference type="EMBL" id="GAA4772625.1"/>
    </source>
</evidence>
<name>A0ABP9A2C2_9ACTN</name>
<feature type="transmembrane region" description="Helical" evidence="1">
    <location>
        <begin position="50"/>
        <end position="69"/>
    </location>
</feature>
<sequence>MDWYLAVLKNYVGFSGRARRTEFWMYTLFNSLATLVLYVAGMAIDTMVPYFLYSVATFLPSLAVAFRRLHDTGRPAWWLLLGFVPFVGGIILIVFLASEGQEEANRYGANPKAVPAA</sequence>
<keyword evidence="1" id="KW-0472">Membrane</keyword>
<keyword evidence="1" id="KW-1133">Transmembrane helix</keyword>
<dbReference type="RefSeq" id="WP_345612265.1">
    <property type="nucleotide sequence ID" value="NZ_BAABJV010000003.1"/>
</dbReference>
<comment type="caution">
    <text evidence="2">The sequence shown here is derived from an EMBL/GenBank/DDBJ whole genome shotgun (WGS) entry which is preliminary data.</text>
</comment>
<dbReference type="PANTHER" id="PTHR34980:SF2">
    <property type="entry name" value="INNER MEMBRANE PROTEIN YHAH-RELATED"/>
    <property type="match status" value="1"/>
</dbReference>
<evidence type="ECO:0000256" key="1">
    <source>
        <dbReference type="SAM" id="Phobius"/>
    </source>
</evidence>
<keyword evidence="1" id="KW-0812">Transmembrane</keyword>
<feature type="transmembrane region" description="Helical" evidence="1">
    <location>
        <begin position="76"/>
        <end position="97"/>
    </location>
</feature>
<protein>
    <submittedName>
        <fullName evidence="2">DUF805 domain-containing protein</fullName>
    </submittedName>
</protein>